<feature type="compositionally biased region" description="Basic and acidic residues" evidence="1">
    <location>
        <begin position="101"/>
        <end position="129"/>
    </location>
</feature>
<dbReference type="Gramene" id="OB10G14060.1">
    <property type="protein sequence ID" value="OB10G14060.1"/>
    <property type="gene ID" value="OB10G14060"/>
</dbReference>
<proteinExistence type="predicted"/>
<evidence type="ECO:0000313" key="2">
    <source>
        <dbReference type="EnsemblPlants" id="OB10G14060.1"/>
    </source>
</evidence>
<evidence type="ECO:0000256" key="1">
    <source>
        <dbReference type="SAM" id="MobiDB-lite"/>
    </source>
</evidence>
<feature type="region of interest" description="Disordered" evidence="1">
    <location>
        <begin position="96"/>
        <end position="129"/>
    </location>
</feature>
<protein>
    <submittedName>
        <fullName evidence="2">Uncharacterized protein</fullName>
    </submittedName>
</protein>
<dbReference type="Proteomes" id="UP000006038">
    <property type="component" value="Chromosome 10"/>
</dbReference>
<evidence type="ECO:0000313" key="3">
    <source>
        <dbReference type="Proteomes" id="UP000006038"/>
    </source>
</evidence>
<dbReference type="HOGENOM" id="CLU_1952107_0_0_1"/>
<dbReference type="AlphaFoldDB" id="J3N1K8"/>
<feature type="compositionally biased region" description="Basic and acidic residues" evidence="1">
    <location>
        <begin position="42"/>
        <end position="57"/>
    </location>
</feature>
<dbReference type="EnsemblPlants" id="OB10G14060.1">
    <property type="protein sequence ID" value="OB10G14060.1"/>
    <property type="gene ID" value="OB10G14060"/>
</dbReference>
<name>J3N1K8_ORYBR</name>
<organism evidence="2">
    <name type="scientific">Oryza brachyantha</name>
    <name type="common">malo sina</name>
    <dbReference type="NCBI Taxonomy" id="4533"/>
    <lineage>
        <taxon>Eukaryota</taxon>
        <taxon>Viridiplantae</taxon>
        <taxon>Streptophyta</taxon>
        <taxon>Embryophyta</taxon>
        <taxon>Tracheophyta</taxon>
        <taxon>Spermatophyta</taxon>
        <taxon>Magnoliopsida</taxon>
        <taxon>Liliopsida</taxon>
        <taxon>Poales</taxon>
        <taxon>Poaceae</taxon>
        <taxon>BOP clade</taxon>
        <taxon>Oryzoideae</taxon>
        <taxon>Oryzeae</taxon>
        <taxon>Oryzinae</taxon>
        <taxon>Oryza</taxon>
    </lineage>
</organism>
<sequence length="129" mass="14834">MDFNSNVMKSKFPSSSIFKFDGIQLQTDQFGALSYTDSSSSKSDEEVYRFEPNKEAPDQTQIQSRSHDTEMPSPKSVDHSTASFVPSREIFATVNLTSDNIENRHQEEEAGQLAEEHRLQDERERQQRE</sequence>
<accession>J3N1K8</accession>
<reference evidence="2" key="1">
    <citation type="journal article" date="2013" name="Nat. Commun.">
        <title>Whole-genome sequencing of Oryza brachyantha reveals mechanisms underlying Oryza genome evolution.</title>
        <authorList>
            <person name="Chen J."/>
            <person name="Huang Q."/>
            <person name="Gao D."/>
            <person name="Wang J."/>
            <person name="Lang Y."/>
            <person name="Liu T."/>
            <person name="Li B."/>
            <person name="Bai Z."/>
            <person name="Luis Goicoechea J."/>
            <person name="Liang C."/>
            <person name="Chen C."/>
            <person name="Zhang W."/>
            <person name="Sun S."/>
            <person name="Liao Y."/>
            <person name="Zhang X."/>
            <person name="Yang L."/>
            <person name="Song C."/>
            <person name="Wang M."/>
            <person name="Shi J."/>
            <person name="Liu G."/>
            <person name="Liu J."/>
            <person name="Zhou H."/>
            <person name="Zhou W."/>
            <person name="Yu Q."/>
            <person name="An N."/>
            <person name="Chen Y."/>
            <person name="Cai Q."/>
            <person name="Wang B."/>
            <person name="Liu B."/>
            <person name="Min J."/>
            <person name="Huang Y."/>
            <person name="Wu H."/>
            <person name="Li Z."/>
            <person name="Zhang Y."/>
            <person name="Yin Y."/>
            <person name="Song W."/>
            <person name="Jiang J."/>
            <person name="Jackson S.A."/>
            <person name="Wing R.A."/>
            <person name="Wang J."/>
            <person name="Chen M."/>
        </authorList>
    </citation>
    <scope>NUCLEOTIDE SEQUENCE [LARGE SCALE GENOMIC DNA]</scope>
    <source>
        <strain evidence="2">cv. IRGC 101232</strain>
    </source>
</reference>
<reference evidence="2" key="2">
    <citation type="submission" date="2013-04" db="UniProtKB">
        <authorList>
            <consortium name="EnsemblPlants"/>
        </authorList>
    </citation>
    <scope>IDENTIFICATION</scope>
</reference>
<feature type="region of interest" description="Disordered" evidence="1">
    <location>
        <begin position="35"/>
        <end position="84"/>
    </location>
</feature>
<keyword evidence="3" id="KW-1185">Reference proteome</keyword>